<gene>
    <name evidence="2" type="ordered locus">swp_4279</name>
</gene>
<sequence>MDKANIFGNLAKDLTREQFEPIVSTDGVLVERITSKAHVTPAGQWYDQERSEWVMVMQGAAKLEFETGEMLLLKQGDYVNIDSHVKHRVAWTCEQAETIWLAVHY</sequence>
<name>B8CU74_SHEPW</name>
<accession>B8CU74</accession>
<dbReference type="InterPro" id="IPR014710">
    <property type="entry name" value="RmlC-like_jellyroll"/>
</dbReference>
<organism evidence="2 3">
    <name type="scientific">Shewanella piezotolerans (strain WP3 / JCM 13877)</name>
    <dbReference type="NCBI Taxonomy" id="225849"/>
    <lineage>
        <taxon>Bacteria</taxon>
        <taxon>Pseudomonadati</taxon>
        <taxon>Pseudomonadota</taxon>
        <taxon>Gammaproteobacteria</taxon>
        <taxon>Alteromonadales</taxon>
        <taxon>Shewanellaceae</taxon>
        <taxon>Shewanella</taxon>
    </lineage>
</organism>
<evidence type="ECO:0000313" key="2">
    <source>
        <dbReference type="EMBL" id="ACJ30930.1"/>
    </source>
</evidence>
<dbReference type="SUPFAM" id="SSF51182">
    <property type="entry name" value="RmlC-like cupins"/>
    <property type="match status" value="1"/>
</dbReference>
<evidence type="ECO:0000313" key="3">
    <source>
        <dbReference type="Proteomes" id="UP000000753"/>
    </source>
</evidence>
<dbReference type="EMBL" id="CP000472">
    <property type="protein sequence ID" value="ACJ30930.1"/>
    <property type="molecule type" value="Genomic_DNA"/>
</dbReference>
<dbReference type="CDD" id="cd06981">
    <property type="entry name" value="cupin_reut_a1446"/>
    <property type="match status" value="1"/>
</dbReference>
<feature type="domain" description="Cupin type-2" evidence="1">
    <location>
        <begin position="46"/>
        <end position="103"/>
    </location>
</feature>
<dbReference type="STRING" id="225849.swp_4279"/>
<proteinExistence type="predicted"/>
<dbReference type="KEGG" id="swp:swp_4279"/>
<dbReference type="InterPro" id="IPR011051">
    <property type="entry name" value="RmlC_Cupin_sf"/>
</dbReference>
<dbReference type="OrthoDB" id="9798585at2"/>
<keyword evidence="3" id="KW-1185">Reference proteome</keyword>
<dbReference type="RefSeq" id="WP_020914267.1">
    <property type="nucleotide sequence ID" value="NC_011566.1"/>
</dbReference>
<protein>
    <recommendedName>
        <fullName evidence="1">Cupin type-2 domain-containing protein</fullName>
    </recommendedName>
</protein>
<dbReference type="AlphaFoldDB" id="B8CU74"/>
<evidence type="ECO:0000259" key="1">
    <source>
        <dbReference type="Pfam" id="PF07883"/>
    </source>
</evidence>
<dbReference type="Proteomes" id="UP000000753">
    <property type="component" value="Chromosome"/>
</dbReference>
<dbReference type="Pfam" id="PF07883">
    <property type="entry name" value="Cupin_2"/>
    <property type="match status" value="1"/>
</dbReference>
<reference evidence="2 3" key="1">
    <citation type="journal article" date="2008" name="PLoS ONE">
        <title>Environmental adaptation: genomic analysis of the piezotolerant and psychrotolerant deep-sea iron reducing bacterium Shewanella piezotolerans WP3.</title>
        <authorList>
            <person name="Wang F."/>
            <person name="Wang J."/>
            <person name="Jian H."/>
            <person name="Zhang B."/>
            <person name="Li S."/>
            <person name="Wang F."/>
            <person name="Zeng X."/>
            <person name="Gao L."/>
            <person name="Bartlett D.H."/>
            <person name="Yu J."/>
            <person name="Hu S."/>
            <person name="Xiao X."/>
        </authorList>
    </citation>
    <scope>NUCLEOTIDE SEQUENCE [LARGE SCALE GENOMIC DNA]</scope>
    <source>
        <strain evidence="3">WP3 / JCM 13877</strain>
    </source>
</reference>
<dbReference type="Gene3D" id="2.60.120.10">
    <property type="entry name" value="Jelly Rolls"/>
    <property type="match status" value="1"/>
</dbReference>
<dbReference type="eggNOG" id="COG1917">
    <property type="taxonomic scope" value="Bacteria"/>
</dbReference>
<dbReference type="InterPro" id="IPR013096">
    <property type="entry name" value="Cupin_2"/>
</dbReference>
<dbReference type="HOGENOM" id="CLU_147397_0_0_6"/>